<dbReference type="InterPro" id="IPR036439">
    <property type="entry name" value="Dockerin_dom_sf"/>
</dbReference>
<dbReference type="InterPro" id="IPR018247">
    <property type="entry name" value="EF_Hand_1_Ca_BS"/>
</dbReference>
<dbReference type="Proteomes" id="UP001155241">
    <property type="component" value="Unassembled WGS sequence"/>
</dbReference>
<keyword evidence="2" id="KW-1185">Reference proteome</keyword>
<dbReference type="InterPro" id="IPR002105">
    <property type="entry name" value="Dockerin_1_rpt"/>
</dbReference>
<sequence length="1319" mass="138151">MSVTLLGRLAVGLNLTIVAMWAPIAWSQESYTYTYDNVGDLSTIAGFDAGGAINGGLNDGVGLPGYTPSANLWNAGEPGTIYQEGSGNPVPQPGVTLSLSGGATDLSNVVVYFFEYSGAGITAPESITATVNGEERTITAADGAYDSSFSNGPEGFGDIRSAGIDLTGLNSDTIEIDLFNTVDFTLGIGEWTGLTEIVVNDPNFDFSVLPLRVTADRQSGELLLTNPNNVPVGLKGYSITSAVGALSPTHWTSIANTYDADSQAGTVVDSDDTWTELSDAGTQSSLELSEYQFGVGDGGVVAANSSVSLGVDVWIKNPNEDLVFEYVDPTSLEITSLPVQFTGNDDNAFARSDLNFDGNIDEDDWNIYAGGLSMDLASESIAFAYQHGDLDGDLDNDLGDLRIFKADYDDFNTPGAFAAMVAGQSVPEPSSAILLVATVCLVNQLRRFRPLVSLLLVACLLSFITTTAEAQLLGLYQFEQDGNDNQLSAGTYNIGNTFLDSTGRENHASVAVGAVELVAGQSGYGNAAQFDADGLEAILADAPSEIGDFAAAFWMQTTPDAGTTDTYVLSRSSSTQISVIYDYLDNNVEFYGCCGGEQDVRTGSQIPVPDSDWHHVVYSRTGDDYVYYYDGVKTEISTLASLIPSPERLTIGMSGPGINNFSGLLDDVAWFDEGLDQSQVNSVMAGDFSEFINLLDLQVNTTTGIVTLSNANDAPISIDGYQIQSASNSLDPVAWNSLDEQGLDSLGDGAGESWFQGGGSNAGDVSEGFLLGTTTLDHNEAISLGNLYDETVDGQDLVFRFTSDSGTFRGKVSYVSGGVTGDYNEDGLVNLADYVVWRNNLGASVAPGTGADGNGDGTINAADYSEWKNNFASPLSSPLNASTQSVPEPATALVVVVGLSIGIAGRFRPIVAKLLSLRSLSWVLALLLTGTINTCAFALELDRDYLLGDSTFESASAGMEVGSQFAGSVDEGLTFDSNGTLSAGTAIDLIRGTLEANNNASYVSVSDRPGAGNTLGVAFDGTGDYLLAPRLGLPSTSDAATIATTPKDYAGIANRGFQFWAKPNSSGAGATQSLVLDTNQHGVMISDQDTWMMRYAGVDTDTGIAVDYDSWSHLMLVRPSGAADGARLFLNGEAIAAQATGYDGADNAPLVLGANTDVEMPGTQDFYSGVIDDLSLFVFGTSSGGTEYGEFDFAADNAFATTDLSGTPGDVNQEDGLTVDDVGAFVAGWYSENLVNGVRVGDLNSIRNGDLNLDGITDLSDAVLLDQALIDAGLGGALAFGSDGVPFVATHSVPEPTAWGSAAVGIVVIAGVRRRLRRR</sequence>
<dbReference type="EMBL" id="JAMXLR010000089">
    <property type="protein sequence ID" value="MCO6047153.1"/>
    <property type="molecule type" value="Genomic_DNA"/>
</dbReference>
<dbReference type="Gene3D" id="2.60.120.200">
    <property type="match status" value="2"/>
</dbReference>
<dbReference type="InterPro" id="IPR013320">
    <property type="entry name" value="ConA-like_dom_sf"/>
</dbReference>
<dbReference type="SUPFAM" id="SSF49899">
    <property type="entry name" value="Concanavalin A-like lectins/glucanases"/>
    <property type="match status" value="2"/>
</dbReference>
<dbReference type="PROSITE" id="PS00018">
    <property type="entry name" value="EF_HAND_1"/>
    <property type="match status" value="1"/>
</dbReference>
<dbReference type="SUPFAM" id="SSF63446">
    <property type="entry name" value="Type I dockerin domain"/>
    <property type="match status" value="1"/>
</dbReference>
<comment type="caution">
    <text evidence="1">The sequence shown here is derived from an EMBL/GenBank/DDBJ whole genome shotgun (WGS) entry which is preliminary data.</text>
</comment>
<dbReference type="GO" id="GO:0000272">
    <property type="term" value="P:polysaccharide catabolic process"/>
    <property type="evidence" value="ECO:0007669"/>
    <property type="project" value="InterPro"/>
</dbReference>
<accession>A0A9X2FFB8</accession>
<organism evidence="1 2">
    <name type="scientific">Aeoliella straminimaris</name>
    <dbReference type="NCBI Taxonomy" id="2954799"/>
    <lineage>
        <taxon>Bacteria</taxon>
        <taxon>Pseudomonadati</taxon>
        <taxon>Planctomycetota</taxon>
        <taxon>Planctomycetia</taxon>
        <taxon>Pirellulales</taxon>
        <taxon>Lacipirellulaceae</taxon>
        <taxon>Aeoliella</taxon>
    </lineage>
</organism>
<reference evidence="1" key="1">
    <citation type="submission" date="2022-06" db="EMBL/GenBank/DDBJ databases">
        <title>Aeoliella straminimaris, a novel planctomycete from sediments.</title>
        <authorList>
            <person name="Vitorino I.R."/>
            <person name="Lage O.M."/>
        </authorList>
    </citation>
    <scope>NUCLEOTIDE SEQUENCE</scope>
    <source>
        <strain evidence="1">ICT_H6.2</strain>
    </source>
</reference>
<dbReference type="GO" id="GO:0004553">
    <property type="term" value="F:hydrolase activity, hydrolyzing O-glycosyl compounds"/>
    <property type="evidence" value="ECO:0007669"/>
    <property type="project" value="InterPro"/>
</dbReference>
<dbReference type="Gene3D" id="1.10.1330.10">
    <property type="entry name" value="Dockerin domain"/>
    <property type="match status" value="1"/>
</dbReference>
<gene>
    <name evidence="1" type="ORF">NG895_24915</name>
</gene>
<evidence type="ECO:0000313" key="1">
    <source>
        <dbReference type="EMBL" id="MCO6047153.1"/>
    </source>
</evidence>
<dbReference type="Pfam" id="PF13385">
    <property type="entry name" value="Laminin_G_3"/>
    <property type="match status" value="2"/>
</dbReference>
<evidence type="ECO:0000313" key="2">
    <source>
        <dbReference type="Proteomes" id="UP001155241"/>
    </source>
</evidence>
<proteinExistence type="predicted"/>
<dbReference type="RefSeq" id="WP_252855265.1">
    <property type="nucleotide sequence ID" value="NZ_JAMXLR010000089.1"/>
</dbReference>
<dbReference type="Pfam" id="PF00404">
    <property type="entry name" value="Dockerin_1"/>
    <property type="match status" value="1"/>
</dbReference>
<name>A0A9X2FFB8_9BACT</name>
<protein>
    <submittedName>
        <fullName evidence="1">Dockerin type I domain-containing protein</fullName>
    </submittedName>
</protein>